<feature type="transmembrane region" description="Helical" evidence="5">
    <location>
        <begin position="196"/>
        <end position="214"/>
    </location>
</feature>
<evidence type="ECO:0000256" key="2">
    <source>
        <dbReference type="ARBA" id="ARBA00022679"/>
    </source>
</evidence>
<dbReference type="EMBL" id="MGGD01000011">
    <property type="protein sequence ID" value="OGM21403.1"/>
    <property type="molecule type" value="Genomic_DNA"/>
</dbReference>
<dbReference type="PANTHER" id="PTHR43317">
    <property type="entry name" value="THERMOSPERMINE SYNTHASE ACAULIS5"/>
    <property type="match status" value="1"/>
</dbReference>
<dbReference type="Pfam" id="PF01564">
    <property type="entry name" value="Spermine_synth"/>
    <property type="match status" value="1"/>
</dbReference>
<keyword evidence="5" id="KW-0472">Membrane</keyword>
<dbReference type="GO" id="GO:0006596">
    <property type="term" value="P:polyamine biosynthetic process"/>
    <property type="evidence" value="ECO:0007669"/>
    <property type="project" value="UniProtKB-UniRule"/>
</dbReference>
<reference evidence="7 8" key="1">
    <citation type="journal article" date="2016" name="Nat. Commun.">
        <title>Thousands of microbial genomes shed light on interconnected biogeochemical processes in an aquifer system.</title>
        <authorList>
            <person name="Anantharaman K."/>
            <person name="Brown C.T."/>
            <person name="Hug L.A."/>
            <person name="Sharon I."/>
            <person name="Castelle C.J."/>
            <person name="Probst A.J."/>
            <person name="Thomas B.C."/>
            <person name="Singh A."/>
            <person name="Wilkins M.J."/>
            <person name="Karaoz U."/>
            <person name="Brodie E.L."/>
            <person name="Williams K.H."/>
            <person name="Hubbard S.S."/>
            <person name="Banfield J.F."/>
        </authorList>
    </citation>
    <scope>NUCLEOTIDE SEQUENCE [LARGE SCALE GENOMIC DNA]</scope>
</reference>
<name>A0A1F7Y264_9BACT</name>
<dbReference type="AlphaFoldDB" id="A0A1F7Y264"/>
<comment type="similarity">
    <text evidence="1">Belongs to the spermidine/spermine synthase family.</text>
</comment>
<feature type="transmembrane region" description="Helical" evidence="5">
    <location>
        <begin position="120"/>
        <end position="143"/>
    </location>
</feature>
<dbReference type="InterPro" id="IPR029063">
    <property type="entry name" value="SAM-dependent_MTases_sf"/>
</dbReference>
<keyword evidence="2 4" id="KW-0808">Transferase</keyword>
<dbReference type="PROSITE" id="PS51006">
    <property type="entry name" value="PABS_2"/>
    <property type="match status" value="1"/>
</dbReference>
<organism evidence="7 8">
    <name type="scientific">Candidatus Woesebacteria bacterium RIFCSPHIGHO2_01_FULL_38_26b</name>
    <dbReference type="NCBI Taxonomy" id="1802491"/>
    <lineage>
        <taxon>Bacteria</taxon>
        <taxon>Candidatus Woeseibacteriota</taxon>
    </lineage>
</organism>
<feature type="transmembrane region" description="Helical" evidence="5">
    <location>
        <begin position="221"/>
        <end position="238"/>
    </location>
</feature>
<feature type="transmembrane region" description="Helical" evidence="5">
    <location>
        <begin position="164"/>
        <end position="184"/>
    </location>
</feature>
<evidence type="ECO:0000259" key="6">
    <source>
        <dbReference type="PROSITE" id="PS51006"/>
    </source>
</evidence>
<proteinExistence type="inferred from homology"/>
<protein>
    <recommendedName>
        <fullName evidence="6">PABS domain-containing protein</fullName>
    </recommendedName>
</protein>
<gene>
    <name evidence="7" type="ORF">A2771_04535</name>
</gene>
<dbReference type="PANTHER" id="PTHR43317:SF1">
    <property type="entry name" value="THERMOSPERMINE SYNTHASE ACAULIS5"/>
    <property type="match status" value="1"/>
</dbReference>
<feature type="transmembrane region" description="Helical" evidence="5">
    <location>
        <begin position="86"/>
        <end position="108"/>
    </location>
</feature>
<keyword evidence="5" id="KW-0812">Transmembrane</keyword>
<dbReference type="InterPro" id="IPR030374">
    <property type="entry name" value="PABS"/>
</dbReference>
<keyword evidence="5" id="KW-1133">Transmembrane helix</keyword>
<evidence type="ECO:0000256" key="3">
    <source>
        <dbReference type="ARBA" id="ARBA00023115"/>
    </source>
</evidence>
<evidence type="ECO:0000256" key="5">
    <source>
        <dbReference type="SAM" id="Phobius"/>
    </source>
</evidence>
<evidence type="ECO:0000313" key="8">
    <source>
        <dbReference type="Proteomes" id="UP000176741"/>
    </source>
</evidence>
<feature type="domain" description="PABS" evidence="6">
    <location>
        <begin position="225"/>
        <end position="464"/>
    </location>
</feature>
<evidence type="ECO:0000256" key="1">
    <source>
        <dbReference type="ARBA" id="ARBA00007867"/>
    </source>
</evidence>
<sequence>MLNKRSTDNLVLKVVKILEPKILLIVLFITGASVLVIEVTAIRVLAPYFGSTLYSLSSILAVILGALSWGYLVGGKLSEKDANEKSFYIFILIAGISVLIINFLSIFLLPSVGHRLSYVYGPLLISSILFTIPSFYLGVLSPYAIEIIKKRKPKDGLGKISSQVICISTIGSIFGSIITGFFLIPNFGVETIVNSTGILLILIGLAGITQANLLKKSPLKIIIFSIFIFSLNQTLLKIRNETILYTNDGLYGRISIYDTYKDNKKIRVLTQDVGAMSGKFLESDDLAFDYAKYLSLHNLFGTNLKNALFIGGGAYTLPDLLIKNLPDVMVDIAEVEPSLYYLSKEYFGLSSSLQLTNYIIDGRKFLNDTDKKYDLIFADAYASILSVPVHMSTIEFFQKGFDALNDNGLFMANIIGDLDESLPSYLFSEIKTFKEVFPNSYFFASEGLLTKYPQNIIFIGFKSDERLDFKDLKETSFSGIQIRNLDKKFMDIDRYNLAKHIIFTDNFSPVEAYTAKYLKRNR</sequence>
<dbReference type="GO" id="GO:0010487">
    <property type="term" value="F:thermospermine synthase activity"/>
    <property type="evidence" value="ECO:0007669"/>
    <property type="project" value="TreeGrafter"/>
</dbReference>
<keyword evidence="3 4" id="KW-0620">Polyamine biosynthesis</keyword>
<feature type="transmembrane region" description="Helical" evidence="5">
    <location>
        <begin position="52"/>
        <end position="74"/>
    </location>
</feature>
<feature type="transmembrane region" description="Helical" evidence="5">
    <location>
        <begin position="21"/>
        <end position="46"/>
    </location>
</feature>
<evidence type="ECO:0000256" key="4">
    <source>
        <dbReference type="PROSITE-ProRule" id="PRU00354"/>
    </source>
</evidence>
<comment type="caution">
    <text evidence="7">The sequence shown here is derived from an EMBL/GenBank/DDBJ whole genome shotgun (WGS) entry which is preliminary data.</text>
</comment>
<accession>A0A1F7Y264</accession>
<evidence type="ECO:0000313" key="7">
    <source>
        <dbReference type="EMBL" id="OGM21403.1"/>
    </source>
</evidence>
<dbReference type="SUPFAM" id="SSF53335">
    <property type="entry name" value="S-adenosyl-L-methionine-dependent methyltransferases"/>
    <property type="match status" value="1"/>
</dbReference>
<feature type="active site" description="Proton acceptor" evidence="4">
    <location>
        <position position="379"/>
    </location>
</feature>
<dbReference type="Gene3D" id="3.40.50.150">
    <property type="entry name" value="Vaccinia Virus protein VP39"/>
    <property type="match status" value="1"/>
</dbReference>
<dbReference type="Proteomes" id="UP000176741">
    <property type="component" value="Unassembled WGS sequence"/>
</dbReference>
<dbReference type="NCBIfam" id="NF037959">
    <property type="entry name" value="MFS_SpdSyn"/>
    <property type="match status" value="1"/>
</dbReference>